<dbReference type="InterPro" id="IPR012674">
    <property type="entry name" value="Calycin"/>
</dbReference>
<evidence type="ECO:0000313" key="2">
    <source>
        <dbReference type="Proteomes" id="UP000595437"/>
    </source>
</evidence>
<name>A0A7T8HKU9_CALRO</name>
<protein>
    <submittedName>
        <fullName evidence="1">Uncharacterized protein</fullName>
    </submittedName>
</protein>
<sequence>WAILTQCKETPSGSTFLSTRLLSRSRMLSPSEWREVESIAVSLGVATPHKYTIKQDVCQEIDGGNSV</sequence>
<organism evidence="1 2">
    <name type="scientific">Caligus rogercresseyi</name>
    <name type="common">Sea louse</name>
    <dbReference type="NCBI Taxonomy" id="217165"/>
    <lineage>
        <taxon>Eukaryota</taxon>
        <taxon>Metazoa</taxon>
        <taxon>Ecdysozoa</taxon>
        <taxon>Arthropoda</taxon>
        <taxon>Crustacea</taxon>
        <taxon>Multicrustacea</taxon>
        <taxon>Hexanauplia</taxon>
        <taxon>Copepoda</taxon>
        <taxon>Siphonostomatoida</taxon>
        <taxon>Caligidae</taxon>
        <taxon>Caligus</taxon>
    </lineage>
</organism>
<feature type="non-terminal residue" evidence="1">
    <location>
        <position position="1"/>
    </location>
</feature>
<dbReference type="Proteomes" id="UP000595437">
    <property type="component" value="Chromosome 8"/>
</dbReference>
<dbReference type="Gene3D" id="2.40.128.20">
    <property type="match status" value="1"/>
</dbReference>
<gene>
    <name evidence="1" type="ORF">FKW44_012691</name>
</gene>
<dbReference type="EMBL" id="CP045897">
    <property type="protein sequence ID" value="QQP51360.1"/>
    <property type="molecule type" value="Genomic_DNA"/>
</dbReference>
<proteinExistence type="predicted"/>
<evidence type="ECO:0000313" key="1">
    <source>
        <dbReference type="EMBL" id="QQP51360.1"/>
    </source>
</evidence>
<dbReference type="AlphaFoldDB" id="A0A7T8HKU9"/>
<reference evidence="2" key="1">
    <citation type="submission" date="2021-01" db="EMBL/GenBank/DDBJ databases">
        <title>Caligus Genome Assembly.</title>
        <authorList>
            <person name="Gallardo-Escarate C."/>
        </authorList>
    </citation>
    <scope>NUCLEOTIDE SEQUENCE [LARGE SCALE GENOMIC DNA]</scope>
</reference>
<keyword evidence="2" id="KW-1185">Reference proteome</keyword>
<accession>A0A7T8HKU9</accession>